<protein>
    <submittedName>
        <fullName evidence="1">Uncharacterized protein</fullName>
    </submittedName>
</protein>
<keyword evidence="2" id="KW-1185">Reference proteome</keyword>
<gene>
    <name evidence="1" type="ORF">MATL_G00208660</name>
</gene>
<proteinExistence type="predicted"/>
<evidence type="ECO:0000313" key="1">
    <source>
        <dbReference type="EMBL" id="KAG7461303.1"/>
    </source>
</evidence>
<dbReference type="Proteomes" id="UP001046870">
    <property type="component" value="Chromosome 18"/>
</dbReference>
<evidence type="ECO:0000313" key="2">
    <source>
        <dbReference type="Proteomes" id="UP001046870"/>
    </source>
</evidence>
<organism evidence="1 2">
    <name type="scientific">Megalops atlanticus</name>
    <name type="common">Tarpon</name>
    <name type="synonym">Clupea gigantea</name>
    <dbReference type="NCBI Taxonomy" id="7932"/>
    <lineage>
        <taxon>Eukaryota</taxon>
        <taxon>Metazoa</taxon>
        <taxon>Chordata</taxon>
        <taxon>Craniata</taxon>
        <taxon>Vertebrata</taxon>
        <taxon>Euteleostomi</taxon>
        <taxon>Actinopterygii</taxon>
        <taxon>Neopterygii</taxon>
        <taxon>Teleostei</taxon>
        <taxon>Elopiformes</taxon>
        <taxon>Megalopidae</taxon>
        <taxon>Megalops</taxon>
    </lineage>
</organism>
<reference evidence="1" key="1">
    <citation type="submission" date="2021-01" db="EMBL/GenBank/DDBJ databases">
        <authorList>
            <person name="Zahm M."/>
            <person name="Roques C."/>
            <person name="Cabau C."/>
            <person name="Klopp C."/>
            <person name="Donnadieu C."/>
            <person name="Jouanno E."/>
            <person name="Lampietro C."/>
            <person name="Louis A."/>
            <person name="Herpin A."/>
            <person name="Echchiki A."/>
            <person name="Berthelot C."/>
            <person name="Parey E."/>
            <person name="Roest-Crollius H."/>
            <person name="Braasch I."/>
            <person name="Postlethwait J."/>
            <person name="Bobe J."/>
            <person name="Montfort J."/>
            <person name="Bouchez O."/>
            <person name="Begum T."/>
            <person name="Mejri S."/>
            <person name="Adams A."/>
            <person name="Chen W.-J."/>
            <person name="Guiguen Y."/>
        </authorList>
    </citation>
    <scope>NUCLEOTIDE SEQUENCE</scope>
    <source>
        <strain evidence="1">YG-15Mar2019-1</strain>
        <tissue evidence="1">Brain</tissue>
    </source>
</reference>
<dbReference type="OrthoDB" id="10446211at2759"/>
<name>A0A9D3PMS6_MEGAT</name>
<comment type="caution">
    <text evidence="1">The sequence shown here is derived from an EMBL/GenBank/DDBJ whole genome shotgun (WGS) entry which is preliminary data.</text>
</comment>
<sequence>METFMVTLRSGWSRSSVPQARAALQSAGSQAERACALARGRCIGVASEFRAAVERAQCFPDPVQSGVVTHILQAEEVVSVSGDNPPNTDAVPVLGPLTELPLFPAHSA</sequence>
<dbReference type="AlphaFoldDB" id="A0A9D3PMS6"/>
<accession>A0A9D3PMS6</accession>
<dbReference type="EMBL" id="JAFDVH010000018">
    <property type="protein sequence ID" value="KAG7461303.1"/>
    <property type="molecule type" value="Genomic_DNA"/>
</dbReference>